<comment type="caution">
    <text evidence="3">The sequence shown here is derived from an EMBL/GenBank/DDBJ whole genome shotgun (WGS) entry which is preliminary data.</text>
</comment>
<dbReference type="AlphaFoldDB" id="A0A7J6T9G7"/>
<evidence type="ECO:0000259" key="2">
    <source>
        <dbReference type="Pfam" id="PF14893"/>
    </source>
</evidence>
<feature type="compositionally biased region" description="Basic and acidic residues" evidence="1">
    <location>
        <begin position="1"/>
        <end position="12"/>
    </location>
</feature>
<evidence type="ECO:0000313" key="4">
    <source>
        <dbReference type="Proteomes" id="UP000574390"/>
    </source>
</evidence>
<dbReference type="EMBL" id="JABANM010009096">
    <property type="protein sequence ID" value="KAF4741497.1"/>
    <property type="molecule type" value="Genomic_DNA"/>
</dbReference>
<feature type="domain" description="Paraneoplastic antigen Ma-like C-terminal" evidence="2">
    <location>
        <begin position="103"/>
        <end position="185"/>
    </location>
</feature>
<protein>
    <recommendedName>
        <fullName evidence="2">Paraneoplastic antigen Ma-like C-terminal domain-containing protein</fullName>
    </recommendedName>
</protein>
<feature type="region of interest" description="Disordered" evidence="1">
    <location>
        <begin position="1"/>
        <end position="81"/>
    </location>
</feature>
<proteinExistence type="predicted"/>
<accession>A0A7J6T9G7</accession>
<gene>
    <name evidence="3" type="ORF">FOZ62_003227</name>
</gene>
<organism evidence="3 4">
    <name type="scientific">Perkinsus olseni</name>
    <name type="common">Perkinsus atlanticus</name>
    <dbReference type="NCBI Taxonomy" id="32597"/>
    <lineage>
        <taxon>Eukaryota</taxon>
        <taxon>Sar</taxon>
        <taxon>Alveolata</taxon>
        <taxon>Perkinsozoa</taxon>
        <taxon>Perkinsea</taxon>
        <taxon>Perkinsida</taxon>
        <taxon>Perkinsidae</taxon>
        <taxon>Perkinsus</taxon>
    </lineage>
</organism>
<name>A0A7J6T9G7_PEROL</name>
<evidence type="ECO:0000256" key="1">
    <source>
        <dbReference type="SAM" id="MobiDB-lite"/>
    </source>
</evidence>
<dbReference type="Pfam" id="PF14893">
    <property type="entry name" value="PNMA"/>
    <property type="match status" value="1"/>
</dbReference>
<dbReference type="Proteomes" id="UP000574390">
    <property type="component" value="Unassembled WGS sequence"/>
</dbReference>
<dbReference type="InterPro" id="IPR048270">
    <property type="entry name" value="PNMA_C"/>
</dbReference>
<evidence type="ECO:0000313" key="3">
    <source>
        <dbReference type="EMBL" id="KAF4741497.1"/>
    </source>
</evidence>
<sequence>MPRPEPAHHEAYVDPPDDAPIARTFPVPATVSYLPTSPPQGQPGSAPALPAAQGHLASRESDQHPPGADRPVNPGDMPMIRLPSGSVANANVIIESKIPYSPGKTPGGADIQFEEWLARFRTYASMYSWSPQERRRELLMHLTDSAYRLISRLIMPSDVTDEEAERLMIEKLQTVYGSTERKAFQKLIALSFDPLKAHNSIDLHAAEIRELIAISLPRLDASSAEMLACRFFWNSIPWTGAASQLYCTWQSSAQDLSHALDLCRTLYDESSLMMTSMLKPLSYLLLLQLLSSHVTRVKASLPKVWAIIKEAARAKGKLKANGVARVAKAARANINALMRLPLIHSMNFIPSPKWPKETVAWM</sequence>
<reference evidence="3 4" key="1">
    <citation type="submission" date="2020-04" db="EMBL/GenBank/DDBJ databases">
        <title>Perkinsus olseni comparative genomics.</title>
        <authorList>
            <person name="Bogema D.R."/>
        </authorList>
    </citation>
    <scope>NUCLEOTIDE SEQUENCE [LARGE SCALE GENOMIC DNA]</scope>
    <source>
        <strain evidence="3">ATCC PRA-205</strain>
    </source>
</reference>